<dbReference type="GO" id="GO:0008460">
    <property type="term" value="F:dTDP-glucose 4,6-dehydratase activity"/>
    <property type="evidence" value="ECO:0007669"/>
    <property type="project" value="UniProtKB-EC"/>
</dbReference>
<dbReference type="EMBL" id="CADCUR010000026">
    <property type="protein sequence ID" value="CAA9380739.1"/>
    <property type="molecule type" value="Genomic_DNA"/>
</dbReference>
<dbReference type="InterPro" id="IPR036291">
    <property type="entry name" value="NAD(P)-bd_dom_sf"/>
</dbReference>
<dbReference type="SUPFAM" id="SSF51735">
    <property type="entry name" value="NAD(P)-binding Rossmann-fold domains"/>
    <property type="match status" value="1"/>
</dbReference>
<keyword evidence="3" id="KW-0456">Lyase</keyword>
<name>A0A6J4N880_9BACT</name>
<dbReference type="Pfam" id="PF01370">
    <property type="entry name" value="Epimerase"/>
    <property type="match status" value="1"/>
</dbReference>
<dbReference type="InterPro" id="IPR001509">
    <property type="entry name" value="Epimerase_deHydtase"/>
</dbReference>
<dbReference type="GO" id="GO:0047918">
    <property type="term" value="F:GDP-mannose 3,5-epimerase activity"/>
    <property type="evidence" value="ECO:0007669"/>
    <property type="project" value="InterPro"/>
</dbReference>
<reference evidence="3" key="1">
    <citation type="submission" date="2020-02" db="EMBL/GenBank/DDBJ databases">
        <authorList>
            <person name="Meier V. D."/>
        </authorList>
    </citation>
    <scope>NUCLEOTIDE SEQUENCE</scope>
    <source>
        <strain evidence="3">AVDCRST_MAG74</strain>
    </source>
</reference>
<proteinExistence type="predicted"/>
<feature type="domain" description="NAD-dependent epimerase/dehydratase" evidence="2">
    <location>
        <begin position="7"/>
        <end position="240"/>
    </location>
</feature>
<evidence type="ECO:0000256" key="1">
    <source>
        <dbReference type="ARBA" id="ARBA00023027"/>
    </source>
</evidence>
<sequence length="335" mass="38028">MEKQTKILVTGAGGFIGSHLVTYLKNKNYWVRGVDIKHTEFGKTDADEFEILDLRRWDNCLQATRGVEEVYALAADMGGMGFISNHHAQILYNNSLINLHTLEAAKTNGVQRYLYTSSACIYPEHLQGEADVKPLKESDAYPAQPQDAYGWEKLISEILCMHYRNDYGIETRTVRFHNIFGEKGTWDGGREKAPAAMCRKIAEAKLTGKTEIEIWGDGDQTRSFCYIEDCVEGIYRLMHSDFHEPLNLGQDRMVTINQLADIVAEIADVKISKKHIDGPQGVRGRNSDNTKLREVLGWEPSISLEDGLKTTYRWIEKQVEESLSKEKKEKFSAQA</sequence>
<dbReference type="InterPro" id="IPR033890">
    <property type="entry name" value="GDP-Man_epi"/>
</dbReference>
<dbReference type="PANTHER" id="PTHR43574">
    <property type="entry name" value="EPIMERASE-RELATED"/>
    <property type="match status" value="1"/>
</dbReference>
<dbReference type="Gene3D" id="3.40.50.720">
    <property type="entry name" value="NAD(P)-binding Rossmann-like Domain"/>
    <property type="match status" value="1"/>
</dbReference>
<accession>A0A6J4N880</accession>
<protein>
    <submittedName>
        <fullName evidence="3">dTDP-glucose 4,6-dehydratase</fullName>
        <ecNumber evidence="3">4.2.1.46</ecNumber>
    </submittedName>
</protein>
<organism evidence="3">
    <name type="scientific">uncultured Pyrinomonadaceae bacterium</name>
    <dbReference type="NCBI Taxonomy" id="2283094"/>
    <lineage>
        <taxon>Bacteria</taxon>
        <taxon>Pseudomonadati</taxon>
        <taxon>Acidobacteriota</taxon>
        <taxon>Blastocatellia</taxon>
        <taxon>Blastocatellales</taxon>
        <taxon>Pyrinomonadaceae</taxon>
        <taxon>environmental samples</taxon>
    </lineage>
</organism>
<keyword evidence="1" id="KW-0520">NAD</keyword>
<dbReference type="EC" id="4.2.1.46" evidence="3"/>
<evidence type="ECO:0000313" key="3">
    <source>
        <dbReference type="EMBL" id="CAA9380739.1"/>
    </source>
</evidence>
<dbReference type="Gene3D" id="3.90.25.10">
    <property type="entry name" value="UDP-galactose 4-epimerase, domain 1"/>
    <property type="match status" value="1"/>
</dbReference>
<evidence type="ECO:0000259" key="2">
    <source>
        <dbReference type="Pfam" id="PF01370"/>
    </source>
</evidence>
<dbReference type="AlphaFoldDB" id="A0A6J4N880"/>
<gene>
    <name evidence="3" type="ORF">AVDCRST_MAG74-349</name>
</gene>
<dbReference type="GO" id="GO:0051287">
    <property type="term" value="F:NAD binding"/>
    <property type="evidence" value="ECO:0007669"/>
    <property type="project" value="InterPro"/>
</dbReference>
<dbReference type="CDD" id="cd05273">
    <property type="entry name" value="GME-like_SDR_e"/>
    <property type="match status" value="1"/>
</dbReference>